<gene>
    <name evidence="1" type="ORF">HBF25_00705</name>
</gene>
<sequence length="89" mass="9642">MLQLNPPLPMNTPKGEGFAHILIDYGPESDLYWTVFITATGEIWTFSNREVRASKNITLGRTSPSVPRAVRRAEAGDGAVVALGSKDAL</sequence>
<dbReference type="EMBL" id="JAARLZ010000001">
    <property type="protein sequence ID" value="NII04899.1"/>
    <property type="molecule type" value="Genomic_DNA"/>
</dbReference>
<keyword evidence="2" id="KW-1185">Reference proteome</keyword>
<organism evidence="1 2">
    <name type="scientific">Luteibacter anthropi</name>
    <dbReference type="NCBI Taxonomy" id="564369"/>
    <lineage>
        <taxon>Bacteria</taxon>
        <taxon>Pseudomonadati</taxon>
        <taxon>Pseudomonadota</taxon>
        <taxon>Gammaproteobacteria</taxon>
        <taxon>Lysobacterales</taxon>
        <taxon>Rhodanobacteraceae</taxon>
        <taxon>Luteibacter</taxon>
    </lineage>
</organism>
<dbReference type="RefSeq" id="WP_166945611.1">
    <property type="nucleotide sequence ID" value="NZ_JAARLZ010000001.1"/>
</dbReference>
<dbReference type="AlphaFoldDB" id="A0A7X5U6S8"/>
<evidence type="ECO:0000313" key="2">
    <source>
        <dbReference type="Proteomes" id="UP000490980"/>
    </source>
</evidence>
<comment type="caution">
    <text evidence="1">The sequence shown here is derived from an EMBL/GenBank/DDBJ whole genome shotgun (WGS) entry which is preliminary data.</text>
</comment>
<reference evidence="1 2" key="1">
    <citation type="submission" date="2020-03" db="EMBL/GenBank/DDBJ databases">
        <authorList>
            <person name="Lai Q."/>
        </authorList>
    </citation>
    <scope>NUCLEOTIDE SEQUENCE [LARGE SCALE GENOMIC DNA]</scope>
    <source>
        <strain evidence="1 2">CCUG 25036</strain>
    </source>
</reference>
<proteinExistence type="predicted"/>
<accession>A0A7X5U6S8</accession>
<protein>
    <submittedName>
        <fullName evidence="1">Uncharacterized protein</fullName>
    </submittedName>
</protein>
<dbReference type="Proteomes" id="UP000490980">
    <property type="component" value="Unassembled WGS sequence"/>
</dbReference>
<evidence type="ECO:0000313" key="1">
    <source>
        <dbReference type="EMBL" id="NII04899.1"/>
    </source>
</evidence>
<name>A0A7X5U6S8_9GAMM</name>